<gene>
    <name evidence="1" type="ORF">ACEG17_08810</name>
</gene>
<organism evidence="1 2">
    <name type="scientific">Leptotrichia hongkongensis</name>
    <dbReference type="NCBI Taxonomy" id="554406"/>
    <lineage>
        <taxon>Bacteria</taxon>
        <taxon>Fusobacteriati</taxon>
        <taxon>Fusobacteriota</taxon>
        <taxon>Fusobacteriia</taxon>
        <taxon>Fusobacteriales</taxon>
        <taxon>Leptotrichiaceae</taxon>
        <taxon>Leptotrichia</taxon>
    </lineage>
</organism>
<dbReference type="SUPFAM" id="SSF48452">
    <property type="entry name" value="TPR-like"/>
    <property type="match status" value="1"/>
</dbReference>
<keyword evidence="2" id="KW-1185">Reference proteome</keyword>
<accession>A0ABV4SBJ1</accession>
<comment type="caution">
    <text evidence="1">The sequence shown here is derived from an EMBL/GenBank/DDBJ whole genome shotgun (WGS) entry which is preliminary data.</text>
</comment>
<evidence type="ECO:0000313" key="1">
    <source>
        <dbReference type="EMBL" id="MFA3800283.1"/>
    </source>
</evidence>
<dbReference type="RefSeq" id="WP_372583419.1">
    <property type="nucleotide sequence ID" value="NZ_JBGORW010000011.1"/>
</dbReference>
<dbReference type="EMBL" id="JBGORW010000011">
    <property type="protein sequence ID" value="MFA3800283.1"/>
    <property type="molecule type" value="Genomic_DNA"/>
</dbReference>
<evidence type="ECO:0000313" key="2">
    <source>
        <dbReference type="Proteomes" id="UP001571581"/>
    </source>
</evidence>
<dbReference type="Proteomes" id="UP001571581">
    <property type="component" value="Unassembled WGS sequence"/>
</dbReference>
<reference evidence="1 2" key="1">
    <citation type="submission" date="2024-07" db="EMBL/GenBank/DDBJ databases">
        <authorList>
            <person name="Li X.-J."/>
            <person name="Wang X."/>
        </authorList>
    </citation>
    <scope>NUCLEOTIDE SEQUENCE [LARGE SCALE GENOMIC DNA]</scope>
    <source>
        <strain evidence="1 2">DSM 23441</strain>
    </source>
</reference>
<sequence length="661" mass="78410">MGIFNFFKSSDKKRNKKTVNQEVNINNNVNNQQIRRPIYDIVNNESEMIESGNYSDDFKDISYYDEFGKEFKMPKKDWIEKKLYPAIKKNWSNMDGLYPIIQDAFSKGVYPEVKEAVLRFYATDENFERKLILLGTYHIKTGSCQNAVELYEKNLNINNLTEGLCIAYAEALELCGKSAEAEKKYYEAIEINPNSSIAFKKYFDIVKNRSNEEYENKLEKLSEISGNWRAKMKQAIVYFKKGNKESGNYFLINALKESGYNAEVMYITSSIYILNELYDEFKQYVLAYYNPEKHNAYTALNVLKYYKIKDMYKEGLELCKFTSKFPWIEHYKKFMYYEDYFWKLKIKAETWNNTEENTVTHFFSTNKPIWYYEFNHPEFMLNQSRRVKPNILILTFTSIGEKSELAENLAVSLPLHLNENLHYKTNLNYQLAIAYNKESLFISKKRYSTDYMKLIRKQNNNLNFVLAGNILKMPNVEKYEIEIYLYDTFNEQKSILINKIYDGNNIYSVQNDLLKAVSTFFERDFSIKYEKNLDNLILFSPKMKFLIQSKAHKEHQSWRYKKLLSDQIDVVLEDRNNDLKKINLLALLYEIKQTNSQLLKFQKPLIYSMNIHGIFETQTLKILAPIIFKIYDDDVNFQANIEALNITDSNYLSWINKFSGE</sequence>
<proteinExistence type="predicted"/>
<dbReference type="Gene3D" id="1.25.40.10">
    <property type="entry name" value="Tetratricopeptide repeat domain"/>
    <property type="match status" value="1"/>
</dbReference>
<dbReference type="InterPro" id="IPR011990">
    <property type="entry name" value="TPR-like_helical_dom_sf"/>
</dbReference>
<name>A0ABV4SBJ1_9FUSO</name>
<protein>
    <submittedName>
        <fullName evidence="1">Tetratricopeptide repeat protein</fullName>
    </submittedName>
</protein>